<comment type="caution">
    <text evidence="1">The sequence shown here is derived from an EMBL/GenBank/DDBJ whole genome shotgun (WGS) entry which is preliminary data.</text>
</comment>
<evidence type="ECO:0000313" key="2">
    <source>
        <dbReference type="Proteomes" id="UP000324222"/>
    </source>
</evidence>
<dbReference type="Proteomes" id="UP000324222">
    <property type="component" value="Unassembled WGS sequence"/>
</dbReference>
<reference evidence="1 2" key="1">
    <citation type="submission" date="2019-05" db="EMBL/GenBank/DDBJ databases">
        <title>Another draft genome of Portunus trituberculatus and its Hox gene families provides insights of decapod evolution.</title>
        <authorList>
            <person name="Jeong J.-H."/>
            <person name="Song I."/>
            <person name="Kim S."/>
            <person name="Choi T."/>
            <person name="Kim D."/>
            <person name="Ryu S."/>
            <person name="Kim W."/>
        </authorList>
    </citation>
    <scope>NUCLEOTIDE SEQUENCE [LARGE SCALE GENOMIC DNA]</scope>
    <source>
        <tissue evidence="1">Muscle</tissue>
    </source>
</reference>
<sequence>MIKAQNISVYSYPPHLPFSATPQHHPPPSTRPPTAVKVMQERRDELASLSFSPFFSAVRDPFSASCRDPFR</sequence>
<proteinExistence type="predicted"/>
<keyword evidence="2" id="KW-1185">Reference proteome</keyword>
<organism evidence="1 2">
    <name type="scientific">Portunus trituberculatus</name>
    <name type="common">Swimming crab</name>
    <name type="synonym">Neptunus trituberculatus</name>
    <dbReference type="NCBI Taxonomy" id="210409"/>
    <lineage>
        <taxon>Eukaryota</taxon>
        <taxon>Metazoa</taxon>
        <taxon>Ecdysozoa</taxon>
        <taxon>Arthropoda</taxon>
        <taxon>Crustacea</taxon>
        <taxon>Multicrustacea</taxon>
        <taxon>Malacostraca</taxon>
        <taxon>Eumalacostraca</taxon>
        <taxon>Eucarida</taxon>
        <taxon>Decapoda</taxon>
        <taxon>Pleocyemata</taxon>
        <taxon>Brachyura</taxon>
        <taxon>Eubrachyura</taxon>
        <taxon>Portunoidea</taxon>
        <taxon>Portunidae</taxon>
        <taxon>Portuninae</taxon>
        <taxon>Portunus</taxon>
    </lineage>
</organism>
<dbReference type="EMBL" id="VSRR010028777">
    <property type="protein sequence ID" value="MPC69035.1"/>
    <property type="molecule type" value="Genomic_DNA"/>
</dbReference>
<evidence type="ECO:0000313" key="1">
    <source>
        <dbReference type="EMBL" id="MPC69035.1"/>
    </source>
</evidence>
<gene>
    <name evidence="1" type="ORF">E2C01_063248</name>
</gene>
<protein>
    <submittedName>
        <fullName evidence="1">Uncharacterized protein</fullName>
    </submittedName>
</protein>
<dbReference type="AlphaFoldDB" id="A0A5B7HHM0"/>
<name>A0A5B7HHM0_PORTR</name>
<accession>A0A5B7HHM0</accession>